<dbReference type="InterPro" id="IPR002347">
    <property type="entry name" value="SDR_fam"/>
</dbReference>
<evidence type="ECO:0000313" key="2">
    <source>
        <dbReference type="Proteomes" id="UP001501676"/>
    </source>
</evidence>
<sequence>MKSVTRTAALVNGAGSPVGRAITNLLLAQGHRVCATDADALALRSALRTADRRRVAALIGEPDDVDHQDDAVERTLGAFGRIDVLINVVDAAVVRTLVGAEDGVVANHPTGWIRKADLAWSGDYGGGTAITLFQPRLTRDGAWPPMVAARLSRFTARLQDEFGTGTRLISVLPPPALLGAASAETPALPVQLRGRSPVMPLRSPATVPELVGYLLSRRGSGLAGRTVLANRAGVPWSVVDAPLAAPSARSRARGIWSETDLAPAVGWYGEGAR</sequence>
<dbReference type="Pfam" id="PF00106">
    <property type="entry name" value="adh_short"/>
    <property type="match status" value="1"/>
</dbReference>
<comment type="caution">
    <text evidence="1">The sequence shown here is derived from an EMBL/GenBank/DDBJ whole genome shotgun (WGS) entry which is preliminary data.</text>
</comment>
<dbReference type="RefSeq" id="WP_345726051.1">
    <property type="nucleotide sequence ID" value="NZ_BAAAYN010000002.1"/>
</dbReference>
<organism evidence="1 2">
    <name type="scientific">Cryptosporangium minutisporangium</name>
    <dbReference type="NCBI Taxonomy" id="113569"/>
    <lineage>
        <taxon>Bacteria</taxon>
        <taxon>Bacillati</taxon>
        <taxon>Actinomycetota</taxon>
        <taxon>Actinomycetes</taxon>
        <taxon>Cryptosporangiales</taxon>
        <taxon>Cryptosporangiaceae</taxon>
        <taxon>Cryptosporangium</taxon>
    </lineage>
</organism>
<dbReference type="SUPFAM" id="SSF51735">
    <property type="entry name" value="NAD(P)-binding Rossmann-fold domains"/>
    <property type="match status" value="1"/>
</dbReference>
<accession>A0ABP6SQ78</accession>
<gene>
    <name evidence="1" type="ORF">GCM10020369_02640</name>
</gene>
<dbReference type="EMBL" id="BAAAYN010000002">
    <property type="protein sequence ID" value="GAA3382109.1"/>
    <property type="molecule type" value="Genomic_DNA"/>
</dbReference>
<dbReference type="InterPro" id="IPR036291">
    <property type="entry name" value="NAD(P)-bd_dom_sf"/>
</dbReference>
<reference evidence="2" key="1">
    <citation type="journal article" date="2019" name="Int. J. Syst. Evol. Microbiol.">
        <title>The Global Catalogue of Microorganisms (GCM) 10K type strain sequencing project: providing services to taxonomists for standard genome sequencing and annotation.</title>
        <authorList>
            <consortium name="The Broad Institute Genomics Platform"/>
            <consortium name="The Broad Institute Genome Sequencing Center for Infectious Disease"/>
            <person name="Wu L."/>
            <person name="Ma J."/>
        </authorList>
    </citation>
    <scope>NUCLEOTIDE SEQUENCE [LARGE SCALE GENOMIC DNA]</scope>
    <source>
        <strain evidence="2">JCM 9458</strain>
    </source>
</reference>
<dbReference type="Proteomes" id="UP001501676">
    <property type="component" value="Unassembled WGS sequence"/>
</dbReference>
<evidence type="ECO:0000313" key="1">
    <source>
        <dbReference type="EMBL" id="GAA3382109.1"/>
    </source>
</evidence>
<proteinExistence type="predicted"/>
<keyword evidence="2" id="KW-1185">Reference proteome</keyword>
<protein>
    <submittedName>
        <fullName evidence="1">Uncharacterized protein</fullName>
    </submittedName>
</protein>
<dbReference type="Gene3D" id="3.40.50.720">
    <property type="entry name" value="NAD(P)-binding Rossmann-like Domain"/>
    <property type="match status" value="1"/>
</dbReference>
<dbReference type="PRINTS" id="PR00081">
    <property type="entry name" value="GDHRDH"/>
</dbReference>
<name>A0ABP6SQ78_9ACTN</name>